<reference evidence="2 3" key="1">
    <citation type="submission" date="2012-04" db="EMBL/GenBank/DDBJ databases">
        <title>The Genome Sequence of Saprolegnia declina VS20.</title>
        <authorList>
            <consortium name="The Broad Institute Genome Sequencing Platform"/>
            <person name="Russ C."/>
            <person name="Nusbaum C."/>
            <person name="Tyler B."/>
            <person name="van West P."/>
            <person name="Dieguez-Uribeondo J."/>
            <person name="de Bruijn I."/>
            <person name="Tripathy S."/>
            <person name="Jiang R."/>
            <person name="Young S.K."/>
            <person name="Zeng Q."/>
            <person name="Gargeya S."/>
            <person name="Fitzgerald M."/>
            <person name="Haas B."/>
            <person name="Abouelleil A."/>
            <person name="Alvarado L."/>
            <person name="Arachchi H.M."/>
            <person name="Berlin A."/>
            <person name="Chapman S.B."/>
            <person name="Goldberg J."/>
            <person name="Griggs A."/>
            <person name="Gujja S."/>
            <person name="Hansen M."/>
            <person name="Howarth C."/>
            <person name="Imamovic A."/>
            <person name="Larimer J."/>
            <person name="McCowen C."/>
            <person name="Montmayeur A."/>
            <person name="Murphy C."/>
            <person name="Neiman D."/>
            <person name="Pearson M."/>
            <person name="Priest M."/>
            <person name="Roberts A."/>
            <person name="Saif S."/>
            <person name="Shea T."/>
            <person name="Sisk P."/>
            <person name="Sykes S."/>
            <person name="Wortman J."/>
            <person name="Nusbaum C."/>
            <person name="Birren B."/>
        </authorList>
    </citation>
    <scope>NUCLEOTIDE SEQUENCE [LARGE SCALE GENOMIC DNA]</scope>
    <source>
        <strain evidence="2 3">VS20</strain>
    </source>
</reference>
<dbReference type="InParanoid" id="T0QFP1"/>
<dbReference type="STRING" id="1156394.T0QFP1"/>
<dbReference type="EMBL" id="JH767164">
    <property type="protein sequence ID" value="EQC32410.1"/>
    <property type="molecule type" value="Genomic_DNA"/>
</dbReference>
<name>T0QFP1_SAPDV</name>
<dbReference type="GeneID" id="19950880"/>
<accession>T0QFP1</accession>
<evidence type="ECO:0008006" key="4">
    <source>
        <dbReference type="Google" id="ProtNLM"/>
    </source>
</evidence>
<keyword evidence="1" id="KW-0812">Transmembrane</keyword>
<dbReference type="eggNOG" id="ENOG502S35E">
    <property type="taxonomic scope" value="Eukaryota"/>
</dbReference>
<dbReference type="Proteomes" id="UP000030762">
    <property type="component" value="Unassembled WGS sequence"/>
</dbReference>
<dbReference type="VEuPathDB" id="FungiDB:SDRG_10153"/>
<dbReference type="OrthoDB" id="61321at2759"/>
<dbReference type="SUPFAM" id="SSF49344">
    <property type="entry name" value="CBD9-like"/>
    <property type="match status" value="1"/>
</dbReference>
<gene>
    <name evidence="2" type="ORF">SDRG_10153</name>
</gene>
<dbReference type="Gene3D" id="2.60.40.1190">
    <property type="match status" value="1"/>
</dbReference>
<dbReference type="AlphaFoldDB" id="T0QFP1"/>
<evidence type="ECO:0000313" key="3">
    <source>
        <dbReference type="Proteomes" id="UP000030762"/>
    </source>
</evidence>
<organism evidence="2 3">
    <name type="scientific">Saprolegnia diclina (strain VS20)</name>
    <dbReference type="NCBI Taxonomy" id="1156394"/>
    <lineage>
        <taxon>Eukaryota</taxon>
        <taxon>Sar</taxon>
        <taxon>Stramenopiles</taxon>
        <taxon>Oomycota</taxon>
        <taxon>Saprolegniomycetes</taxon>
        <taxon>Saprolegniales</taxon>
        <taxon>Saprolegniaceae</taxon>
        <taxon>Saprolegnia</taxon>
    </lineage>
</organism>
<keyword evidence="1" id="KW-0472">Membrane</keyword>
<sequence>MHRAAMYGTYALEVHGQALRRHRVFLCIAIAALYSLAMVVRMDQTLRVTSLDVSAGPFGCLPVPSLSVAACPAQSVITVGQSVISRSMYPGTTVALCYTNTTIELTFSAMQQDAFFVKPTYGHNDNIWEYNVMEMFLALGDDDPTSYFEFEVSPTNQTYSAFILNPRRDFSPPVGHFYVGKDEAEARALGITATTSMDETSQTWTSNASLPLNLFNVVNPKGSVWRMNFLRKITSPTTFPQLACGAWNAPNQDNFHLTSCFGRVHFE</sequence>
<dbReference type="OMA" id="YNPSKNR"/>
<evidence type="ECO:0000313" key="2">
    <source>
        <dbReference type="EMBL" id="EQC32410.1"/>
    </source>
</evidence>
<keyword evidence="1" id="KW-1133">Transmembrane helix</keyword>
<dbReference type="RefSeq" id="XP_008614351.1">
    <property type="nucleotide sequence ID" value="XM_008616129.1"/>
</dbReference>
<proteinExistence type="predicted"/>
<keyword evidence="3" id="KW-1185">Reference proteome</keyword>
<feature type="transmembrane region" description="Helical" evidence="1">
    <location>
        <begin position="24"/>
        <end position="42"/>
    </location>
</feature>
<protein>
    <recommendedName>
        <fullName evidence="4">Carbohydrate-binding domain-containing protein</fullName>
    </recommendedName>
</protein>
<evidence type="ECO:0000256" key="1">
    <source>
        <dbReference type="SAM" id="Phobius"/>
    </source>
</evidence>
<dbReference type="CDD" id="cd09620">
    <property type="entry name" value="CBM9_like_3"/>
    <property type="match status" value="1"/>
</dbReference>